<keyword evidence="3 5" id="KW-0067">ATP-binding</keyword>
<dbReference type="InterPro" id="IPR003593">
    <property type="entry name" value="AAA+_ATPase"/>
</dbReference>
<dbReference type="CDD" id="cd03219">
    <property type="entry name" value="ABC_Mj1267_LivG_branched"/>
    <property type="match status" value="1"/>
</dbReference>
<name>A0A327JM57_9HYPH</name>
<evidence type="ECO:0000256" key="3">
    <source>
        <dbReference type="ARBA" id="ARBA00022840"/>
    </source>
</evidence>
<dbReference type="GO" id="GO:0016887">
    <property type="term" value="F:ATP hydrolysis activity"/>
    <property type="evidence" value="ECO:0007669"/>
    <property type="project" value="InterPro"/>
</dbReference>
<dbReference type="RefSeq" id="WP_111436656.1">
    <property type="nucleotide sequence ID" value="NZ_JACIGG010000041.1"/>
</dbReference>
<dbReference type="EMBL" id="NPEV01000079">
    <property type="protein sequence ID" value="RAI24311.1"/>
    <property type="molecule type" value="Genomic_DNA"/>
</dbReference>
<proteinExistence type="predicted"/>
<dbReference type="GO" id="GO:0005886">
    <property type="term" value="C:plasma membrane"/>
    <property type="evidence" value="ECO:0007669"/>
    <property type="project" value="TreeGrafter"/>
</dbReference>
<feature type="domain" description="ABC transporter" evidence="4">
    <location>
        <begin position="2"/>
        <end position="243"/>
    </location>
</feature>
<dbReference type="Gene3D" id="3.40.50.300">
    <property type="entry name" value="P-loop containing nucleotide triphosphate hydrolases"/>
    <property type="match status" value="1"/>
</dbReference>
<gene>
    <name evidence="5" type="ORF">CH339_22395</name>
</gene>
<dbReference type="Pfam" id="PF00005">
    <property type="entry name" value="ABC_tran"/>
    <property type="match status" value="1"/>
</dbReference>
<keyword evidence="6" id="KW-1185">Reference proteome</keyword>
<organism evidence="5 6">
    <name type="scientific">Rhodobium orientis</name>
    <dbReference type="NCBI Taxonomy" id="34017"/>
    <lineage>
        <taxon>Bacteria</taxon>
        <taxon>Pseudomonadati</taxon>
        <taxon>Pseudomonadota</taxon>
        <taxon>Alphaproteobacteria</taxon>
        <taxon>Hyphomicrobiales</taxon>
        <taxon>Rhodobiaceae</taxon>
        <taxon>Rhodobium</taxon>
    </lineage>
</organism>
<dbReference type="AlphaFoldDB" id="A0A327JM57"/>
<evidence type="ECO:0000256" key="2">
    <source>
        <dbReference type="ARBA" id="ARBA00022741"/>
    </source>
</evidence>
<dbReference type="SMART" id="SM00382">
    <property type="entry name" value="AAA"/>
    <property type="match status" value="1"/>
</dbReference>
<dbReference type="PROSITE" id="PS50893">
    <property type="entry name" value="ABC_TRANSPORTER_2"/>
    <property type="match status" value="1"/>
</dbReference>
<dbReference type="OrthoDB" id="9806149at2"/>
<dbReference type="GO" id="GO:0005524">
    <property type="term" value="F:ATP binding"/>
    <property type="evidence" value="ECO:0007669"/>
    <property type="project" value="UniProtKB-KW"/>
</dbReference>
<dbReference type="InterPro" id="IPR027417">
    <property type="entry name" value="P-loop_NTPase"/>
</dbReference>
<comment type="caution">
    <text evidence="5">The sequence shown here is derived from an EMBL/GenBank/DDBJ whole genome shotgun (WGS) entry which is preliminary data.</text>
</comment>
<dbReference type="PANTHER" id="PTHR45772">
    <property type="entry name" value="CONSERVED COMPONENT OF ABC TRANSPORTER FOR NATURAL AMINO ACIDS-RELATED"/>
    <property type="match status" value="1"/>
</dbReference>
<dbReference type="SUPFAM" id="SSF52540">
    <property type="entry name" value="P-loop containing nucleoside triphosphate hydrolases"/>
    <property type="match status" value="1"/>
</dbReference>
<dbReference type="InterPro" id="IPR003439">
    <property type="entry name" value="ABC_transporter-like_ATP-bd"/>
</dbReference>
<evidence type="ECO:0000313" key="5">
    <source>
        <dbReference type="EMBL" id="RAI24311.1"/>
    </source>
</evidence>
<dbReference type="PANTHER" id="PTHR45772:SF9">
    <property type="entry name" value="CONSERVED COMPONENT OF ABC TRANSPORTER FOR NATURAL AMINO ACIDS"/>
    <property type="match status" value="1"/>
</dbReference>
<dbReference type="InterPro" id="IPR051120">
    <property type="entry name" value="ABC_AA/LPS_Transport"/>
</dbReference>
<evidence type="ECO:0000313" key="6">
    <source>
        <dbReference type="Proteomes" id="UP000249299"/>
    </source>
</evidence>
<dbReference type="Proteomes" id="UP000249299">
    <property type="component" value="Unassembled WGS sequence"/>
</dbReference>
<protein>
    <submittedName>
        <fullName evidence="5">ABC transporter ATP-binding protein</fullName>
    </submittedName>
</protein>
<keyword evidence="2" id="KW-0547">Nucleotide-binding</keyword>
<sequence>MLEVVELSKAFGALRVTNNVSFRLEKGERRVVLGPNGAGKTTLFNLLTGELSPDSGRINIDGVTVNQMLPNERVRLGLGRSFQKNNLFDGLTVGESLRLALAIKRQKTFSLWRDGTRDAGIVERAEEIAGMVGLTSQIDVSCDALSYGARRQLEVGLALASEPKVLLMDEPTSGVGPDMTDAFTAMVGGLPRDLTILIIEHDLDVAFDIADSVTVLNFGKVVFDGTPEAARTSREVREIYLGDWAGDA</sequence>
<evidence type="ECO:0000256" key="1">
    <source>
        <dbReference type="ARBA" id="ARBA00022448"/>
    </source>
</evidence>
<evidence type="ECO:0000259" key="4">
    <source>
        <dbReference type="PROSITE" id="PS50893"/>
    </source>
</evidence>
<keyword evidence="1" id="KW-0813">Transport</keyword>
<reference evidence="5 6" key="1">
    <citation type="submission" date="2017-07" db="EMBL/GenBank/DDBJ databases">
        <title>Draft Genome Sequences of Select Purple Nonsulfur Bacteria.</title>
        <authorList>
            <person name="Lasarre B."/>
            <person name="Mckinlay J.B."/>
        </authorList>
    </citation>
    <scope>NUCLEOTIDE SEQUENCE [LARGE SCALE GENOMIC DNA]</scope>
    <source>
        <strain evidence="5 6">DSM 11290</strain>
    </source>
</reference>
<accession>A0A327JM57</accession>